<dbReference type="Proteomes" id="UP001365405">
    <property type="component" value="Unassembled WGS sequence"/>
</dbReference>
<name>A0ABU9CNR8_9BURK</name>
<accession>A0ABU9CNR8</accession>
<sequence>MAKSGKNISVRVTPGQNTRIDPVLRLEDLLQRMPPTPAPKAARGRAAAVADDAGAMRQLAAELEARLRALRTGKPPK</sequence>
<dbReference type="RefSeq" id="WP_341413009.1">
    <property type="nucleotide sequence ID" value="NZ_JBBUTH010000011.1"/>
</dbReference>
<dbReference type="EMBL" id="JBBUTH010000011">
    <property type="protein sequence ID" value="MEK8053268.1"/>
    <property type="molecule type" value="Genomic_DNA"/>
</dbReference>
<protein>
    <submittedName>
        <fullName evidence="1">Uncharacterized protein</fullName>
    </submittedName>
</protein>
<reference evidence="1 2" key="1">
    <citation type="submission" date="2024-04" db="EMBL/GenBank/DDBJ databases">
        <title>Novel species of the genus Ideonella isolated from streams.</title>
        <authorList>
            <person name="Lu H."/>
        </authorList>
    </citation>
    <scope>NUCLEOTIDE SEQUENCE [LARGE SCALE GENOMIC DNA]</scope>
    <source>
        <strain evidence="1 2">DXS22W</strain>
    </source>
</reference>
<proteinExistence type="predicted"/>
<organism evidence="1 2">
    <name type="scientific">Pseudaquabacterium inlustre</name>
    <dbReference type="NCBI Taxonomy" id="2984192"/>
    <lineage>
        <taxon>Bacteria</taxon>
        <taxon>Pseudomonadati</taxon>
        <taxon>Pseudomonadota</taxon>
        <taxon>Betaproteobacteria</taxon>
        <taxon>Burkholderiales</taxon>
        <taxon>Sphaerotilaceae</taxon>
        <taxon>Pseudaquabacterium</taxon>
    </lineage>
</organism>
<comment type="caution">
    <text evidence="1">The sequence shown here is derived from an EMBL/GenBank/DDBJ whole genome shotgun (WGS) entry which is preliminary data.</text>
</comment>
<gene>
    <name evidence="1" type="ORF">AACH10_23635</name>
</gene>
<evidence type="ECO:0000313" key="2">
    <source>
        <dbReference type="Proteomes" id="UP001365405"/>
    </source>
</evidence>
<keyword evidence="2" id="KW-1185">Reference proteome</keyword>
<evidence type="ECO:0000313" key="1">
    <source>
        <dbReference type="EMBL" id="MEK8053268.1"/>
    </source>
</evidence>